<keyword evidence="1" id="KW-0472">Membrane</keyword>
<keyword evidence="1" id="KW-0812">Transmembrane</keyword>
<keyword evidence="1" id="KW-1133">Transmembrane helix</keyword>
<feature type="transmembrane region" description="Helical" evidence="1">
    <location>
        <begin position="13"/>
        <end position="33"/>
    </location>
</feature>
<protein>
    <submittedName>
        <fullName evidence="2">Uncharacterized protein</fullName>
    </submittedName>
</protein>
<organism evidence="2 3">
    <name type="scientific">Paenimyroides ummariense</name>
    <dbReference type="NCBI Taxonomy" id="913024"/>
    <lineage>
        <taxon>Bacteria</taxon>
        <taxon>Pseudomonadati</taxon>
        <taxon>Bacteroidota</taxon>
        <taxon>Flavobacteriia</taxon>
        <taxon>Flavobacteriales</taxon>
        <taxon>Flavobacteriaceae</taxon>
        <taxon>Paenimyroides</taxon>
    </lineage>
</organism>
<dbReference type="STRING" id="913024.SAMN05421741_12413"/>
<dbReference type="EMBL" id="FOVI01000024">
    <property type="protein sequence ID" value="SFO17643.1"/>
    <property type="molecule type" value="Genomic_DNA"/>
</dbReference>
<sequence>MGRVYIDNFEIGVIGYIIILILMITFLFTIQVCF</sequence>
<name>A0A1I5F1T0_9FLAO</name>
<accession>A0A1I5F1T0</accession>
<reference evidence="3" key="1">
    <citation type="submission" date="2016-10" db="EMBL/GenBank/DDBJ databases">
        <authorList>
            <person name="Varghese N."/>
            <person name="Submissions S."/>
        </authorList>
    </citation>
    <scope>NUCLEOTIDE SEQUENCE [LARGE SCALE GENOMIC DNA]</scope>
    <source>
        <strain evidence="3">DS-12</strain>
    </source>
</reference>
<evidence type="ECO:0000256" key="1">
    <source>
        <dbReference type="SAM" id="Phobius"/>
    </source>
</evidence>
<keyword evidence="3" id="KW-1185">Reference proteome</keyword>
<proteinExistence type="predicted"/>
<gene>
    <name evidence="2" type="ORF">SAMN05421741_12413</name>
</gene>
<evidence type="ECO:0000313" key="2">
    <source>
        <dbReference type="EMBL" id="SFO17643.1"/>
    </source>
</evidence>
<dbReference type="AlphaFoldDB" id="A0A1I5F1T0"/>
<dbReference type="Proteomes" id="UP000199036">
    <property type="component" value="Unassembled WGS sequence"/>
</dbReference>
<evidence type="ECO:0000313" key="3">
    <source>
        <dbReference type="Proteomes" id="UP000199036"/>
    </source>
</evidence>